<organism evidence="2 3">
    <name type="scientific">Metabacillus mangrovi</name>
    <dbReference type="NCBI Taxonomy" id="1491830"/>
    <lineage>
        <taxon>Bacteria</taxon>
        <taxon>Bacillati</taxon>
        <taxon>Bacillota</taxon>
        <taxon>Bacilli</taxon>
        <taxon>Bacillales</taxon>
        <taxon>Bacillaceae</taxon>
        <taxon>Metabacillus</taxon>
    </lineage>
</organism>
<accession>A0A7X2V592</accession>
<dbReference type="Proteomes" id="UP000434639">
    <property type="component" value="Unassembled WGS sequence"/>
</dbReference>
<keyword evidence="1" id="KW-0175">Coiled coil</keyword>
<gene>
    <name evidence="2" type="ORF">GKZ89_14200</name>
</gene>
<dbReference type="Gene3D" id="1.20.5.340">
    <property type="match status" value="1"/>
</dbReference>
<dbReference type="RefSeq" id="WP_155113063.1">
    <property type="nucleotide sequence ID" value="NZ_WMIB01000015.1"/>
</dbReference>
<dbReference type="EMBL" id="WMIB01000015">
    <property type="protein sequence ID" value="MTH54552.1"/>
    <property type="molecule type" value="Genomic_DNA"/>
</dbReference>
<comment type="caution">
    <text evidence="2">The sequence shown here is derived from an EMBL/GenBank/DDBJ whole genome shotgun (WGS) entry which is preliminary data.</text>
</comment>
<name>A0A7X2V592_9BACI</name>
<protein>
    <submittedName>
        <fullName evidence="2">Uncharacterized protein</fullName>
    </submittedName>
</protein>
<feature type="coiled-coil region" evidence="1">
    <location>
        <begin position="30"/>
        <end position="96"/>
    </location>
</feature>
<proteinExistence type="predicted"/>
<evidence type="ECO:0000313" key="2">
    <source>
        <dbReference type="EMBL" id="MTH54552.1"/>
    </source>
</evidence>
<sequence>MGFITGKVFAGIVAGTLTVSAVGYTGAVFMDEIKMNVDKLQDRIMLTADEAATKIGTANSTIDLKNQEIDRLEGEIDRLNTQVNNANAEVAKGNSEVTKANTDITKANTDMESVKSLTAAAVNASDKDVISGTIVDHSDVKVTGNDLGFTIVTNQDEEKTGENERTIRLTNPNGVPVNAVITSTTRGEVFNETIAAGDVQYFKKNNSGEMLKLTYQVPGTGVSKSSLK</sequence>
<evidence type="ECO:0000256" key="1">
    <source>
        <dbReference type="SAM" id="Coils"/>
    </source>
</evidence>
<evidence type="ECO:0000313" key="3">
    <source>
        <dbReference type="Proteomes" id="UP000434639"/>
    </source>
</evidence>
<keyword evidence="3" id="KW-1185">Reference proteome</keyword>
<dbReference type="AlphaFoldDB" id="A0A7X2V592"/>
<reference evidence="2 3" key="1">
    <citation type="journal article" date="2017" name="Int. J. Syst. Evol. Microbiol.">
        <title>Bacillus mangrovi sp. nov., isolated from a sediment sample from a mangrove forest.</title>
        <authorList>
            <person name="Gupta V."/>
            <person name="Singh P.K."/>
            <person name="Korpole S."/>
            <person name="Tanuku N.R.S."/>
            <person name="Pinnaka A.K."/>
        </authorList>
    </citation>
    <scope>NUCLEOTIDE SEQUENCE [LARGE SCALE GENOMIC DNA]</scope>
    <source>
        <strain evidence="2 3">KCTC 33872</strain>
    </source>
</reference>